<proteinExistence type="inferred from homology"/>
<dbReference type="SUPFAM" id="SSF55811">
    <property type="entry name" value="Nudix"/>
    <property type="match status" value="1"/>
</dbReference>
<dbReference type="PRINTS" id="PR00502">
    <property type="entry name" value="NUDIXFAMILY"/>
</dbReference>
<dbReference type="InterPro" id="IPR000086">
    <property type="entry name" value="NUDIX_hydrolase_dom"/>
</dbReference>
<name>A0A4Q5J690_9ACTN</name>
<protein>
    <recommendedName>
        <fullName evidence="11">8-oxo-dGTP diphosphatase</fullName>
        <ecNumber evidence="11">3.6.1.55</ecNumber>
    </recommendedName>
</protein>
<evidence type="ECO:0000256" key="9">
    <source>
        <dbReference type="ARBA" id="ARBA00023204"/>
    </source>
</evidence>
<evidence type="ECO:0000256" key="11">
    <source>
        <dbReference type="ARBA" id="ARBA00038905"/>
    </source>
</evidence>
<dbReference type="RefSeq" id="WP_129985721.1">
    <property type="nucleotide sequence ID" value="NZ_SDPU01000012.1"/>
</dbReference>
<organism evidence="14 15">
    <name type="scientific">Nocardioides iriomotensis</name>
    <dbReference type="NCBI Taxonomy" id="715784"/>
    <lineage>
        <taxon>Bacteria</taxon>
        <taxon>Bacillati</taxon>
        <taxon>Actinomycetota</taxon>
        <taxon>Actinomycetes</taxon>
        <taxon>Propionibacteriales</taxon>
        <taxon>Nocardioidaceae</taxon>
        <taxon>Nocardioides</taxon>
    </lineage>
</organism>
<evidence type="ECO:0000256" key="3">
    <source>
        <dbReference type="ARBA" id="ARBA00022457"/>
    </source>
</evidence>
<dbReference type="EMBL" id="SDPU01000012">
    <property type="protein sequence ID" value="RYU14162.1"/>
    <property type="molecule type" value="Genomic_DNA"/>
</dbReference>
<keyword evidence="4" id="KW-0235">DNA replication</keyword>
<evidence type="ECO:0000259" key="13">
    <source>
        <dbReference type="PROSITE" id="PS51462"/>
    </source>
</evidence>
<evidence type="ECO:0000256" key="6">
    <source>
        <dbReference type="ARBA" id="ARBA00022763"/>
    </source>
</evidence>
<keyword evidence="15" id="KW-1185">Reference proteome</keyword>
<dbReference type="InterPro" id="IPR020084">
    <property type="entry name" value="NUDIX_hydrolase_CS"/>
</dbReference>
<evidence type="ECO:0000313" key="14">
    <source>
        <dbReference type="EMBL" id="RYU14162.1"/>
    </source>
</evidence>
<evidence type="ECO:0000256" key="8">
    <source>
        <dbReference type="ARBA" id="ARBA00022842"/>
    </source>
</evidence>
<dbReference type="PROSITE" id="PS51462">
    <property type="entry name" value="NUDIX"/>
    <property type="match status" value="1"/>
</dbReference>
<evidence type="ECO:0000256" key="4">
    <source>
        <dbReference type="ARBA" id="ARBA00022705"/>
    </source>
</evidence>
<keyword evidence="3" id="KW-0515">Mutator protein</keyword>
<dbReference type="GO" id="GO:0035539">
    <property type="term" value="F:8-oxo-7,8-dihydrodeoxyguanosine triphosphate pyrophosphatase activity"/>
    <property type="evidence" value="ECO:0007669"/>
    <property type="project" value="UniProtKB-EC"/>
</dbReference>
<dbReference type="InterPro" id="IPR020476">
    <property type="entry name" value="Nudix_hydrolase"/>
</dbReference>
<dbReference type="CDD" id="cd03425">
    <property type="entry name" value="NUDIX_MutT_NudA_like"/>
    <property type="match status" value="1"/>
</dbReference>
<evidence type="ECO:0000256" key="5">
    <source>
        <dbReference type="ARBA" id="ARBA00022723"/>
    </source>
</evidence>
<dbReference type="OrthoDB" id="9804442at2"/>
<evidence type="ECO:0000256" key="10">
    <source>
        <dbReference type="ARBA" id="ARBA00035861"/>
    </source>
</evidence>
<comment type="cofactor">
    <cofactor evidence="1">
        <name>Mg(2+)</name>
        <dbReference type="ChEBI" id="CHEBI:18420"/>
    </cofactor>
</comment>
<dbReference type="InterPro" id="IPR047127">
    <property type="entry name" value="MutT-like"/>
</dbReference>
<dbReference type="Proteomes" id="UP000291189">
    <property type="component" value="Unassembled WGS sequence"/>
</dbReference>
<dbReference type="GO" id="GO:0006260">
    <property type="term" value="P:DNA replication"/>
    <property type="evidence" value="ECO:0007669"/>
    <property type="project" value="UniProtKB-KW"/>
</dbReference>
<keyword evidence="8" id="KW-0460">Magnesium</keyword>
<comment type="caution">
    <text evidence="14">The sequence shown here is derived from an EMBL/GenBank/DDBJ whole genome shotgun (WGS) entry which is preliminary data.</text>
</comment>
<dbReference type="AlphaFoldDB" id="A0A4Q5J690"/>
<dbReference type="PROSITE" id="PS00893">
    <property type="entry name" value="NUDIX_BOX"/>
    <property type="match status" value="1"/>
</dbReference>
<gene>
    <name evidence="14" type="ORF">ETU37_04450</name>
</gene>
<dbReference type="Gene3D" id="3.90.79.10">
    <property type="entry name" value="Nucleoside Triphosphate Pyrophosphohydrolase"/>
    <property type="match status" value="1"/>
</dbReference>
<dbReference type="PANTHER" id="PTHR47707:SF1">
    <property type="entry name" value="NUDIX HYDROLASE FAMILY PROTEIN"/>
    <property type="match status" value="1"/>
</dbReference>
<keyword evidence="9" id="KW-0234">DNA repair</keyword>
<comment type="catalytic activity">
    <reaction evidence="10">
        <text>8-oxo-dGTP + H2O = 8-oxo-dGMP + diphosphate + H(+)</text>
        <dbReference type="Rhea" id="RHEA:31575"/>
        <dbReference type="ChEBI" id="CHEBI:15377"/>
        <dbReference type="ChEBI" id="CHEBI:15378"/>
        <dbReference type="ChEBI" id="CHEBI:33019"/>
        <dbReference type="ChEBI" id="CHEBI:63224"/>
        <dbReference type="ChEBI" id="CHEBI:77896"/>
        <dbReference type="EC" id="3.6.1.55"/>
    </reaction>
</comment>
<feature type="domain" description="Nudix hydrolase" evidence="13">
    <location>
        <begin position="5"/>
        <end position="130"/>
    </location>
</feature>
<dbReference type="GO" id="GO:0046872">
    <property type="term" value="F:metal ion binding"/>
    <property type="evidence" value="ECO:0007669"/>
    <property type="project" value="UniProtKB-KW"/>
</dbReference>
<evidence type="ECO:0000256" key="1">
    <source>
        <dbReference type="ARBA" id="ARBA00001946"/>
    </source>
</evidence>
<dbReference type="GO" id="GO:0044715">
    <property type="term" value="F:8-oxo-dGDP phosphatase activity"/>
    <property type="evidence" value="ECO:0007669"/>
    <property type="project" value="TreeGrafter"/>
</dbReference>
<dbReference type="GO" id="GO:0006281">
    <property type="term" value="P:DNA repair"/>
    <property type="evidence" value="ECO:0007669"/>
    <property type="project" value="UniProtKB-KW"/>
</dbReference>
<keyword evidence="6" id="KW-0227">DNA damage</keyword>
<dbReference type="Pfam" id="PF00293">
    <property type="entry name" value="NUDIX"/>
    <property type="match status" value="1"/>
</dbReference>
<dbReference type="GO" id="GO:0044716">
    <property type="term" value="F:8-oxo-GDP phosphatase activity"/>
    <property type="evidence" value="ECO:0007669"/>
    <property type="project" value="TreeGrafter"/>
</dbReference>
<sequence length="138" mass="14433">MTAPDGILVVGAAILHEGRVLAARRTTPPEAAGAWEFPGGKVEPGEDAATAVVREVREELGCGVAVTGRLAGSQPVKPGYTLEVVTAVLVDGEPVPHEHDAVRWLAADELDAVRWLAPDVPFLAELRVLLDDAEEAAG</sequence>
<reference evidence="14 15" key="1">
    <citation type="submission" date="2019-01" db="EMBL/GenBank/DDBJ databases">
        <title>Nocardioides guangzhouensis sp. nov., an actinobacterium isolated from soil.</title>
        <authorList>
            <person name="Fu Y."/>
            <person name="Cai Y."/>
            <person name="Lin Z."/>
            <person name="Chen P."/>
        </authorList>
    </citation>
    <scope>NUCLEOTIDE SEQUENCE [LARGE SCALE GENOMIC DNA]</scope>
    <source>
        <strain evidence="14 15">NBRC 105384</strain>
    </source>
</reference>
<evidence type="ECO:0000256" key="12">
    <source>
        <dbReference type="RuleBase" id="RU003476"/>
    </source>
</evidence>
<evidence type="ECO:0000256" key="2">
    <source>
        <dbReference type="ARBA" id="ARBA00005582"/>
    </source>
</evidence>
<evidence type="ECO:0000256" key="7">
    <source>
        <dbReference type="ARBA" id="ARBA00022801"/>
    </source>
</evidence>
<dbReference type="PANTHER" id="PTHR47707">
    <property type="entry name" value="8-OXO-DGTP DIPHOSPHATASE"/>
    <property type="match status" value="1"/>
</dbReference>
<keyword evidence="5" id="KW-0479">Metal-binding</keyword>
<dbReference type="GO" id="GO:0008413">
    <property type="term" value="F:8-oxo-7,8-dihydroguanosine triphosphate pyrophosphatase activity"/>
    <property type="evidence" value="ECO:0007669"/>
    <property type="project" value="TreeGrafter"/>
</dbReference>
<accession>A0A4Q5J690</accession>
<evidence type="ECO:0000313" key="15">
    <source>
        <dbReference type="Proteomes" id="UP000291189"/>
    </source>
</evidence>
<keyword evidence="7 12" id="KW-0378">Hydrolase</keyword>
<dbReference type="InterPro" id="IPR015797">
    <property type="entry name" value="NUDIX_hydrolase-like_dom_sf"/>
</dbReference>
<dbReference type="EC" id="3.6.1.55" evidence="11"/>
<comment type="similarity">
    <text evidence="2 12">Belongs to the Nudix hydrolase family.</text>
</comment>